<dbReference type="Proteomes" id="UP000085678">
    <property type="component" value="Unplaced"/>
</dbReference>
<dbReference type="GeneID" id="106165707"/>
<evidence type="ECO:0000313" key="2">
    <source>
        <dbReference type="RefSeq" id="XP_013399476.1"/>
    </source>
</evidence>
<reference evidence="2" key="1">
    <citation type="submission" date="2025-08" db="UniProtKB">
        <authorList>
            <consortium name="RefSeq"/>
        </authorList>
    </citation>
    <scope>IDENTIFICATION</scope>
    <source>
        <tissue evidence="2">Gonads</tissue>
    </source>
</reference>
<dbReference type="KEGG" id="lak:106165707"/>
<dbReference type="RefSeq" id="XP_013399476.1">
    <property type="nucleotide sequence ID" value="XM_013544022.1"/>
</dbReference>
<gene>
    <name evidence="2" type="primary">LOC106165707</name>
</gene>
<proteinExistence type="predicted"/>
<sequence>MVNANSRKNCIPMFKLKTQQRKREYMKLALLVDLKNCNKRLGNNKDEKALLFPDDINTSFNQGLLSVNTTFKWKKEQIIEEVASRNQMLTENERAPCNEIISSLEEDAELADVAMLISQQIRENKGQ</sequence>
<protein>
    <submittedName>
        <fullName evidence="2">Uncharacterized protein LOC106165707</fullName>
    </submittedName>
</protein>
<keyword evidence="1" id="KW-1185">Reference proteome</keyword>
<dbReference type="InParanoid" id="A0A1S3INK0"/>
<dbReference type="AlphaFoldDB" id="A0A1S3INK0"/>
<accession>A0A1S3INK0</accession>
<organism evidence="1 2">
    <name type="scientific">Lingula anatina</name>
    <name type="common">Brachiopod</name>
    <name type="synonym">Lingula unguis</name>
    <dbReference type="NCBI Taxonomy" id="7574"/>
    <lineage>
        <taxon>Eukaryota</taxon>
        <taxon>Metazoa</taxon>
        <taxon>Spiralia</taxon>
        <taxon>Lophotrochozoa</taxon>
        <taxon>Brachiopoda</taxon>
        <taxon>Linguliformea</taxon>
        <taxon>Lingulata</taxon>
        <taxon>Lingulida</taxon>
        <taxon>Linguloidea</taxon>
        <taxon>Lingulidae</taxon>
        <taxon>Lingula</taxon>
    </lineage>
</organism>
<evidence type="ECO:0000313" key="1">
    <source>
        <dbReference type="Proteomes" id="UP000085678"/>
    </source>
</evidence>
<name>A0A1S3INK0_LINAN</name>